<dbReference type="Proteomes" id="UP000663879">
    <property type="component" value="Unassembled WGS sequence"/>
</dbReference>
<protein>
    <submittedName>
        <fullName evidence="1">Uncharacterized protein</fullName>
    </submittedName>
</protein>
<name>A0A813YKX7_9BILA</name>
<accession>A0A813YKX7</accession>
<evidence type="ECO:0000313" key="1">
    <source>
        <dbReference type="EMBL" id="CAF0885767.1"/>
    </source>
</evidence>
<proteinExistence type="predicted"/>
<comment type="caution">
    <text evidence="1">The sequence shown here is derived from an EMBL/GenBank/DDBJ whole genome shotgun (WGS) entry which is preliminary data.</text>
</comment>
<reference evidence="1" key="1">
    <citation type="submission" date="2021-02" db="EMBL/GenBank/DDBJ databases">
        <authorList>
            <person name="Nowell W R."/>
        </authorList>
    </citation>
    <scope>NUCLEOTIDE SEQUENCE</scope>
    <source>
        <strain evidence="1">Ploen Becks lab</strain>
    </source>
</reference>
<dbReference type="AlphaFoldDB" id="A0A813YKX7"/>
<gene>
    <name evidence="1" type="ORF">OXX778_LOCUS10651</name>
</gene>
<organism evidence="1 2">
    <name type="scientific">Brachionus calyciflorus</name>
    <dbReference type="NCBI Taxonomy" id="104777"/>
    <lineage>
        <taxon>Eukaryota</taxon>
        <taxon>Metazoa</taxon>
        <taxon>Spiralia</taxon>
        <taxon>Gnathifera</taxon>
        <taxon>Rotifera</taxon>
        <taxon>Eurotatoria</taxon>
        <taxon>Monogononta</taxon>
        <taxon>Pseudotrocha</taxon>
        <taxon>Ploima</taxon>
        <taxon>Brachionidae</taxon>
        <taxon>Brachionus</taxon>
    </lineage>
</organism>
<keyword evidence="2" id="KW-1185">Reference proteome</keyword>
<evidence type="ECO:0000313" key="2">
    <source>
        <dbReference type="Proteomes" id="UP000663879"/>
    </source>
</evidence>
<sequence length="69" mass="8170">MNENMVKEGLRIFINGFQMKENHDESTANNSCLLEAEINYREFSQYEPEIDEWELSIELYFNGQIISGF</sequence>
<dbReference type="EMBL" id="CAJNOC010001714">
    <property type="protein sequence ID" value="CAF0885767.1"/>
    <property type="molecule type" value="Genomic_DNA"/>
</dbReference>